<dbReference type="Proteomes" id="UP000019380">
    <property type="component" value="Unassembled WGS sequence"/>
</dbReference>
<organism evidence="1 2">
    <name type="scientific">Bacteroides xylanisolvens SD CC 1b</name>
    <dbReference type="NCBI Taxonomy" id="702447"/>
    <lineage>
        <taxon>Bacteria</taxon>
        <taxon>Pseudomonadati</taxon>
        <taxon>Bacteroidota</taxon>
        <taxon>Bacteroidia</taxon>
        <taxon>Bacteroidales</taxon>
        <taxon>Bacteroidaceae</taxon>
        <taxon>Bacteroides</taxon>
    </lineage>
</organism>
<protein>
    <submittedName>
        <fullName evidence="1">Uncharacterized protein</fullName>
    </submittedName>
</protein>
<comment type="caution">
    <text evidence="1">The sequence shown here is derived from an EMBL/GenBank/DDBJ whole genome shotgun (WGS) entry which is preliminary data.</text>
</comment>
<name>D4VRP8_9BACE</name>
<dbReference type="EMBL" id="CBXG010000003">
    <property type="protein sequence ID" value="CDM02616.1"/>
    <property type="molecule type" value="Genomic_DNA"/>
</dbReference>
<evidence type="ECO:0000313" key="2">
    <source>
        <dbReference type="Proteomes" id="UP000019380"/>
    </source>
</evidence>
<reference evidence="1 2" key="1">
    <citation type="submission" date="2013-12" db="EMBL/GenBank/DDBJ databases">
        <title>Improved hybrid genome assemblies of Bacteroides xylanisolvens SD CC 1b and Bacteroides xylanisolvens SD CC 2a using Illumina and 454 Sequencing.</title>
        <authorList>
            <person name="Ramaraj T."/>
            <person name="Sundararajan A."/>
            <person name="Mudge J."/>
            <person name="Schilkey F.D."/>
            <person name="Delvecchio V."/>
            <person name="Donlon M."/>
            <person name="Ziemer C."/>
        </authorList>
    </citation>
    <scope>NUCLEOTIDE SEQUENCE [LARGE SCALE GENOMIC DNA]</scope>
</reference>
<proteinExistence type="predicted"/>
<evidence type="ECO:0000313" key="1">
    <source>
        <dbReference type="EMBL" id="CDM02616.1"/>
    </source>
</evidence>
<gene>
    <name evidence="1" type="ORF">BN890_1620</name>
</gene>
<accession>D4VRP8</accession>
<sequence length="38" mass="4528">MKNNTLCEKYELRRGKKRCPIMKKEYPLAHAKLHVQGD</sequence>
<dbReference type="AlphaFoldDB" id="D4VRP8"/>